<evidence type="ECO:0000313" key="1">
    <source>
        <dbReference type="EMBL" id="KAA1052462.1"/>
    </source>
</evidence>
<dbReference type="EMBL" id="VEWN01000028">
    <property type="protein sequence ID" value="KAA1052462.1"/>
    <property type="molecule type" value="Genomic_DNA"/>
</dbReference>
<proteinExistence type="predicted"/>
<protein>
    <submittedName>
        <fullName evidence="1">Uncharacterized protein</fullName>
    </submittedName>
</protein>
<evidence type="ECO:0000313" key="2">
    <source>
        <dbReference type="Proteomes" id="UP000325333"/>
    </source>
</evidence>
<name>A0A5B0KIQ9_9PROT</name>
<comment type="caution">
    <text evidence="1">The sequence shown here is derived from an EMBL/GenBank/DDBJ whole genome shotgun (WGS) entry which is preliminary data.</text>
</comment>
<gene>
    <name evidence="1" type="ORF">FH063_004285</name>
</gene>
<organism evidence="1 2">
    <name type="scientific">Azospirillum argentinense</name>
    <dbReference type="NCBI Taxonomy" id="2970906"/>
    <lineage>
        <taxon>Bacteria</taxon>
        <taxon>Pseudomonadati</taxon>
        <taxon>Pseudomonadota</taxon>
        <taxon>Alphaproteobacteria</taxon>
        <taxon>Rhodospirillales</taxon>
        <taxon>Azospirillaceae</taxon>
        <taxon>Azospirillum</taxon>
    </lineage>
</organism>
<sequence>MDILYDPSLFRVHKVKKVAGILSKLGLTGRMKLHDRKELERQQRSSDEQEE</sequence>
<dbReference type="Proteomes" id="UP000325333">
    <property type="component" value="Unassembled WGS sequence"/>
</dbReference>
<accession>A0A5B0KIQ9</accession>
<reference evidence="1 2" key="1">
    <citation type="submission" date="2019-07" db="EMBL/GenBank/DDBJ databases">
        <title>Genome sequencing of the stress-tolerant strain Azospirillum brasilense Az19.</title>
        <authorList>
            <person name="Maroniche G.A."/>
            <person name="Garcia J.E."/>
            <person name="Pagnussat L."/>
            <person name="Amenta M."/>
            <person name="Creus C.M."/>
        </authorList>
    </citation>
    <scope>NUCLEOTIDE SEQUENCE [LARGE SCALE GENOMIC DNA]</scope>
    <source>
        <strain evidence="1 2">Az19</strain>
    </source>
</reference>
<dbReference type="AlphaFoldDB" id="A0A5B0KIQ9"/>